<feature type="transmembrane region" description="Helical" evidence="8">
    <location>
        <begin position="32"/>
        <end position="50"/>
    </location>
</feature>
<evidence type="ECO:0000256" key="1">
    <source>
        <dbReference type="ARBA" id="ARBA00004651"/>
    </source>
</evidence>
<evidence type="ECO:0000256" key="2">
    <source>
        <dbReference type="ARBA" id="ARBA00022475"/>
    </source>
</evidence>
<feature type="transmembrane region" description="Helical" evidence="8">
    <location>
        <begin position="56"/>
        <end position="75"/>
    </location>
</feature>
<dbReference type="PANTHER" id="PTHR38686">
    <property type="entry name" value="APOLIPOPROTEIN N-ACYLTRANSFERASE"/>
    <property type="match status" value="1"/>
</dbReference>
<dbReference type="Pfam" id="PF00795">
    <property type="entry name" value="CN_hydrolase"/>
    <property type="match status" value="1"/>
</dbReference>
<keyword evidence="4 8" id="KW-0812">Transmembrane</keyword>
<dbReference type="PANTHER" id="PTHR38686:SF1">
    <property type="entry name" value="APOLIPOPROTEIN N-ACYLTRANSFERASE"/>
    <property type="match status" value="1"/>
</dbReference>
<keyword evidence="5 8" id="KW-1133">Transmembrane helix</keyword>
<keyword evidence="2" id="KW-1003">Cell membrane</keyword>
<dbReference type="EMBL" id="CAFBMZ010000088">
    <property type="protein sequence ID" value="CAB4933568.1"/>
    <property type="molecule type" value="Genomic_DNA"/>
</dbReference>
<evidence type="ECO:0000256" key="5">
    <source>
        <dbReference type="ARBA" id="ARBA00022989"/>
    </source>
</evidence>
<dbReference type="Gene3D" id="3.60.110.10">
    <property type="entry name" value="Carbon-nitrogen hydrolase"/>
    <property type="match status" value="1"/>
</dbReference>
<organism evidence="10">
    <name type="scientific">freshwater metagenome</name>
    <dbReference type="NCBI Taxonomy" id="449393"/>
    <lineage>
        <taxon>unclassified sequences</taxon>
        <taxon>metagenomes</taxon>
        <taxon>ecological metagenomes</taxon>
    </lineage>
</organism>
<dbReference type="GO" id="GO:0042158">
    <property type="term" value="P:lipoprotein biosynthetic process"/>
    <property type="evidence" value="ECO:0007669"/>
    <property type="project" value="InterPro"/>
</dbReference>
<keyword evidence="3" id="KW-0808">Transferase</keyword>
<dbReference type="CDD" id="cd07571">
    <property type="entry name" value="ALP_N-acyl_transferase"/>
    <property type="match status" value="1"/>
</dbReference>
<evidence type="ECO:0000313" key="10">
    <source>
        <dbReference type="EMBL" id="CAB4933568.1"/>
    </source>
</evidence>
<dbReference type="AlphaFoldDB" id="A0A6J7IQI8"/>
<dbReference type="InterPro" id="IPR036526">
    <property type="entry name" value="C-N_Hydrolase_sf"/>
</dbReference>
<dbReference type="InterPro" id="IPR004563">
    <property type="entry name" value="Apolipo_AcylTrfase"/>
</dbReference>
<feature type="transmembrane region" description="Helical" evidence="8">
    <location>
        <begin position="120"/>
        <end position="143"/>
    </location>
</feature>
<evidence type="ECO:0000256" key="6">
    <source>
        <dbReference type="ARBA" id="ARBA00023136"/>
    </source>
</evidence>
<feature type="transmembrane region" description="Helical" evidence="8">
    <location>
        <begin position="6"/>
        <end position="25"/>
    </location>
</feature>
<name>A0A6J7IQI8_9ZZZZ</name>
<accession>A0A6J7IQI8</accession>
<dbReference type="GO" id="GO:0016410">
    <property type="term" value="F:N-acyltransferase activity"/>
    <property type="evidence" value="ECO:0007669"/>
    <property type="project" value="InterPro"/>
</dbReference>
<dbReference type="SUPFAM" id="SSF56317">
    <property type="entry name" value="Carbon-nitrogen hydrolase"/>
    <property type="match status" value="1"/>
</dbReference>
<dbReference type="InterPro" id="IPR003010">
    <property type="entry name" value="C-N_Hydrolase"/>
</dbReference>
<feature type="domain" description="CN hydrolase" evidence="9">
    <location>
        <begin position="176"/>
        <end position="410"/>
    </location>
</feature>
<dbReference type="Pfam" id="PF20154">
    <property type="entry name" value="LNT_N"/>
    <property type="match status" value="1"/>
</dbReference>
<evidence type="ECO:0000256" key="7">
    <source>
        <dbReference type="ARBA" id="ARBA00023315"/>
    </source>
</evidence>
<reference evidence="10" key="1">
    <citation type="submission" date="2020-05" db="EMBL/GenBank/DDBJ databases">
        <authorList>
            <person name="Chiriac C."/>
            <person name="Salcher M."/>
            <person name="Ghai R."/>
            <person name="Kavagutti S V."/>
        </authorList>
    </citation>
    <scope>NUCLEOTIDE SEQUENCE</scope>
</reference>
<evidence type="ECO:0000256" key="3">
    <source>
        <dbReference type="ARBA" id="ARBA00022679"/>
    </source>
</evidence>
<dbReference type="NCBIfam" id="TIGR00546">
    <property type="entry name" value="lnt"/>
    <property type="match status" value="1"/>
</dbReference>
<dbReference type="InterPro" id="IPR045378">
    <property type="entry name" value="LNT_N"/>
</dbReference>
<keyword evidence="7" id="KW-0012">Acyltransferase</keyword>
<proteinExistence type="inferred from homology"/>
<comment type="subcellular location">
    <subcellularLocation>
        <location evidence="1">Cell membrane</location>
        <topology evidence="1">Multi-pass membrane protein</topology>
    </subcellularLocation>
</comment>
<evidence type="ECO:0000256" key="4">
    <source>
        <dbReference type="ARBA" id="ARBA00022692"/>
    </source>
</evidence>
<dbReference type="PROSITE" id="PS50263">
    <property type="entry name" value="CN_HYDROLASE"/>
    <property type="match status" value="1"/>
</dbReference>
<dbReference type="HAMAP" id="MF_01148">
    <property type="entry name" value="Lnt"/>
    <property type="match status" value="1"/>
</dbReference>
<evidence type="ECO:0000259" key="9">
    <source>
        <dbReference type="PROSITE" id="PS50263"/>
    </source>
</evidence>
<dbReference type="GO" id="GO:0005886">
    <property type="term" value="C:plasma membrane"/>
    <property type="evidence" value="ECO:0007669"/>
    <property type="project" value="UniProtKB-SubCell"/>
</dbReference>
<gene>
    <name evidence="10" type="ORF">UFOPK3684_01095</name>
</gene>
<sequence>MSAAFAPYAIWWLAPIAIALHMQSIHKSSKPYLNAFIFGFLFNAISLHWTSTYVGSTPWIILAIGEGLLFVPLGFAKRLSISFYPILYLAMEELRNVLPFGGFGWLRLAYSQAEAPYREIASIGGATALSALVLCISLFVFALLHSQLKLLPILPLALIFIPLQLNVTGNIDVLMVQGDVPQLGLDFNSRAKQVFTNHLEETHRALRESANVDFILWPENAVDVDPFTNKDVAKSLDSIEYPIIVGAVIREQSQLKNVSILWSKTSVAMYVKTHLTPFGEYIPLRILASKISPLVDSVEDFTPGVSAQVFTVKKATIAPVICFEIIDDQIMHSAAQNSNLIVVQTNSATFGTSPESAQQLGISRIRAIEHGRDILSVSTTGLSAVINSNGDIIESTNLHEAAHIFATPRLISSQTPRDRLGESSKLAAFAWLLLLTRARFKRVK</sequence>
<evidence type="ECO:0000256" key="8">
    <source>
        <dbReference type="SAM" id="Phobius"/>
    </source>
</evidence>
<protein>
    <submittedName>
        <fullName evidence="10">Unannotated protein</fullName>
    </submittedName>
</protein>
<keyword evidence="6 8" id="KW-0472">Membrane</keyword>